<sequence>MVFSFGWLAIYTKDAKPPPLIGGNMKMAVHLGVCKCAISEAIVHCDHNSSRNKTSTGSRAANRSDSLGLFLFYFVQSEFWRYFEFPKEKRERENCKRDTLAGLDPEFSVNNAGTRVVDSCFNSVYSCLGNPQTGML</sequence>
<keyword evidence="2" id="KW-1185">Reference proteome</keyword>
<reference evidence="1 2" key="1">
    <citation type="submission" date="2021-06" db="EMBL/GenBank/DDBJ databases">
        <title>Caerostris extrusa draft genome.</title>
        <authorList>
            <person name="Kono N."/>
            <person name="Arakawa K."/>
        </authorList>
    </citation>
    <scope>NUCLEOTIDE SEQUENCE [LARGE SCALE GENOMIC DNA]</scope>
</reference>
<evidence type="ECO:0000313" key="2">
    <source>
        <dbReference type="Proteomes" id="UP001054945"/>
    </source>
</evidence>
<dbReference type="Proteomes" id="UP001054945">
    <property type="component" value="Unassembled WGS sequence"/>
</dbReference>
<proteinExistence type="predicted"/>
<accession>A0AAV4RA66</accession>
<name>A0AAV4RA66_CAEEX</name>
<gene>
    <name evidence="1" type="ORF">CEXT_397301</name>
</gene>
<protein>
    <submittedName>
        <fullName evidence="1">Uncharacterized protein</fullName>
    </submittedName>
</protein>
<organism evidence="1 2">
    <name type="scientific">Caerostris extrusa</name>
    <name type="common">Bark spider</name>
    <name type="synonym">Caerostris bankana</name>
    <dbReference type="NCBI Taxonomy" id="172846"/>
    <lineage>
        <taxon>Eukaryota</taxon>
        <taxon>Metazoa</taxon>
        <taxon>Ecdysozoa</taxon>
        <taxon>Arthropoda</taxon>
        <taxon>Chelicerata</taxon>
        <taxon>Arachnida</taxon>
        <taxon>Araneae</taxon>
        <taxon>Araneomorphae</taxon>
        <taxon>Entelegynae</taxon>
        <taxon>Araneoidea</taxon>
        <taxon>Araneidae</taxon>
        <taxon>Caerostris</taxon>
    </lineage>
</organism>
<comment type="caution">
    <text evidence="1">The sequence shown here is derived from an EMBL/GenBank/DDBJ whole genome shotgun (WGS) entry which is preliminary data.</text>
</comment>
<dbReference type="EMBL" id="BPLR01007524">
    <property type="protein sequence ID" value="GIY17556.1"/>
    <property type="molecule type" value="Genomic_DNA"/>
</dbReference>
<evidence type="ECO:0000313" key="1">
    <source>
        <dbReference type="EMBL" id="GIY17556.1"/>
    </source>
</evidence>
<dbReference type="AlphaFoldDB" id="A0AAV4RA66"/>